<feature type="compositionally biased region" description="Low complexity" evidence="1">
    <location>
        <begin position="211"/>
        <end position="225"/>
    </location>
</feature>
<feature type="compositionally biased region" description="Polar residues" evidence="1">
    <location>
        <begin position="290"/>
        <end position="325"/>
    </location>
</feature>
<accession>A0A7S0YQ26</accession>
<feature type="region of interest" description="Disordered" evidence="1">
    <location>
        <begin position="164"/>
        <end position="246"/>
    </location>
</feature>
<evidence type="ECO:0000256" key="1">
    <source>
        <dbReference type="SAM" id="MobiDB-lite"/>
    </source>
</evidence>
<dbReference type="EMBL" id="HBFN01011158">
    <property type="protein sequence ID" value="CAD8791104.1"/>
    <property type="molecule type" value="Transcribed_RNA"/>
</dbReference>
<feature type="region of interest" description="Disordered" evidence="1">
    <location>
        <begin position="283"/>
        <end position="339"/>
    </location>
</feature>
<proteinExistence type="predicted"/>
<protein>
    <submittedName>
        <fullName evidence="2">Uncharacterized protein</fullName>
    </submittedName>
</protein>
<sequence length="498" mass="53936">MAHPLFSQSFGGQTATWAMEKSANLKKLFFGKTLSSMSSLPGNGPEKDGWRRNLWRDSDVFATIPDFEADVVRQACEALSGEVEAGLNIGVKGWEVEELMRQLPHVVRCLMRIDDAKMRMHIERRMMPRAAVERFDTLLLRLKRSEGEARTDCEECAAVRNGKKEAGPNLNQASRLFDKPQRLAVPDPPPPAKKQEKQGGGKTKSAKGKAKLLPSPSRLPSTTSLKMPRKEQASPQGAGLGSNFASLPLPARPSAMLDLSPPTVGATVGSLLRIASDKLSLSDASGECSLDNSSHGQHSPSNRPRLSSQADGNSPSNRSRLNSQFDDAPGSLSRQASTSLSVHMSTSSLADIESPTRRDPLANFDAAWLKPPKPLPKCQKCRERGRAQKAMLDLVKGGQEGKVGGFVATCFCCVSEFSRLALARKNMEKAKCRFCNGKLVKGKDEQAVPEPLRQPPAEALPMGLSERARARVLPSVPQLSLPPVGRVGLHQSGAVTVR</sequence>
<gene>
    <name evidence="2" type="ORF">HTEP1355_LOCUS6472</name>
</gene>
<dbReference type="AlphaFoldDB" id="A0A7S0YQ26"/>
<organism evidence="2">
    <name type="scientific">Hemiselmis tepida</name>
    <dbReference type="NCBI Taxonomy" id="464990"/>
    <lineage>
        <taxon>Eukaryota</taxon>
        <taxon>Cryptophyceae</taxon>
        <taxon>Cryptomonadales</taxon>
        <taxon>Hemiselmidaceae</taxon>
        <taxon>Hemiselmis</taxon>
    </lineage>
</organism>
<evidence type="ECO:0000313" key="2">
    <source>
        <dbReference type="EMBL" id="CAD8791104.1"/>
    </source>
</evidence>
<reference evidence="2" key="1">
    <citation type="submission" date="2021-01" db="EMBL/GenBank/DDBJ databases">
        <authorList>
            <person name="Corre E."/>
            <person name="Pelletier E."/>
            <person name="Niang G."/>
            <person name="Scheremetjew M."/>
            <person name="Finn R."/>
            <person name="Kale V."/>
            <person name="Holt S."/>
            <person name="Cochrane G."/>
            <person name="Meng A."/>
            <person name="Brown T."/>
            <person name="Cohen L."/>
        </authorList>
    </citation>
    <scope>NUCLEOTIDE SEQUENCE</scope>
    <source>
        <strain evidence="2">CCMP443</strain>
    </source>
</reference>
<name>A0A7S0YQ26_9CRYP</name>